<keyword evidence="2" id="KW-1185">Reference proteome</keyword>
<dbReference type="EMBL" id="SSNT01000003">
    <property type="protein sequence ID" value="THF81986.1"/>
    <property type="molecule type" value="Genomic_DNA"/>
</dbReference>
<reference evidence="1 2" key="1">
    <citation type="submission" date="2019-04" db="EMBL/GenBank/DDBJ databases">
        <title>Bacillus sediminilitoris sp. nov., isolated from a tidal flat sediment on the East China Sea.</title>
        <authorList>
            <person name="Wei Y."/>
            <person name="Mao H."/>
            <person name="Fang J."/>
        </authorList>
    </citation>
    <scope>NUCLEOTIDE SEQUENCE [LARGE SCALE GENOMIC DNA]</scope>
    <source>
        <strain evidence="1 2">DSL-17</strain>
    </source>
</reference>
<proteinExistence type="predicted"/>
<dbReference type="AlphaFoldDB" id="A0A4S4C2P9"/>
<dbReference type="InterPro" id="IPR017946">
    <property type="entry name" value="PLC-like_Pdiesterase_TIM-brl"/>
</dbReference>
<evidence type="ECO:0000313" key="2">
    <source>
        <dbReference type="Proteomes" id="UP000310334"/>
    </source>
</evidence>
<dbReference type="Gene3D" id="3.20.20.190">
    <property type="entry name" value="Phosphatidylinositol (PI) phosphodiesterase"/>
    <property type="match status" value="1"/>
</dbReference>
<dbReference type="SUPFAM" id="SSF51695">
    <property type="entry name" value="PLC-like phosphodiesterases"/>
    <property type="match status" value="1"/>
</dbReference>
<dbReference type="GO" id="GO:0006629">
    <property type="term" value="P:lipid metabolic process"/>
    <property type="evidence" value="ECO:0007669"/>
    <property type="project" value="InterPro"/>
</dbReference>
<sequence length="329" mass="37367">MIMRKKHIKKIMIFIGILILFMVLNNTNFFSGKSEHQPLLLAHRGMAQTFDISKVSNDTCTAEMIYKPEHSYLENTIPSMEAAFKEGANMVELDIKPTKDGQFAVFHDWTLDCRTDVEGTTMDYSMDELKKVDIGYGYTYDNGKTFPFRGKGIGLMPSLDEVLSYFPEKSFLIHIKSDDAKEGEQLAKILSKLPEDRLRLLTVYGGDKPIETLNEKLPSIRVMSKGTMKSCLIPYILTGWTGYVPGTCENTELHIPEKIALFFWGWSGKFIERMEKSNARIVIVAGDGGFSEGFDSKSDLNRLPANYQGWIWTNRIDVIAPAFQNKHTE</sequence>
<accession>A0A4S4C2P9</accession>
<dbReference type="GO" id="GO:0008081">
    <property type="term" value="F:phosphoric diester hydrolase activity"/>
    <property type="evidence" value="ECO:0007669"/>
    <property type="project" value="InterPro"/>
</dbReference>
<dbReference type="Proteomes" id="UP000310334">
    <property type="component" value="Unassembled WGS sequence"/>
</dbReference>
<evidence type="ECO:0000313" key="1">
    <source>
        <dbReference type="EMBL" id="THF81986.1"/>
    </source>
</evidence>
<comment type="caution">
    <text evidence="1">The sequence shown here is derived from an EMBL/GenBank/DDBJ whole genome shotgun (WGS) entry which is preliminary data.</text>
</comment>
<dbReference type="InterPro" id="IPR030395">
    <property type="entry name" value="GP_PDE_dom"/>
</dbReference>
<dbReference type="PANTHER" id="PTHR43805:SF1">
    <property type="entry name" value="GP-PDE DOMAIN-CONTAINING PROTEIN"/>
    <property type="match status" value="1"/>
</dbReference>
<organism evidence="1 2">
    <name type="scientific">Metabacillus sediminilitoris</name>
    <dbReference type="NCBI Taxonomy" id="2567941"/>
    <lineage>
        <taxon>Bacteria</taxon>
        <taxon>Bacillati</taxon>
        <taxon>Bacillota</taxon>
        <taxon>Bacilli</taxon>
        <taxon>Bacillales</taxon>
        <taxon>Bacillaceae</taxon>
        <taxon>Metabacillus</taxon>
    </lineage>
</organism>
<dbReference type="PROSITE" id="PS51704">
    <property type="entry name" value="GP_PDE"/>
    <property type="match status" value="1"/>
</dbReference>
<gene>
    <name evidence="1" type="ORF">E6W99_04885</name>
</gene>
<protein>
    <submittedName>
        <fullName evidence="1">Glycerophosphodiester phosphodiesterase</fullName>
    </submittedName>
</protein>
<dbReference type="Pfam" id="PF03009">
    <property type="entry name" value="GDPD"/>
    <property type="match status" value="1"/>
</dbReference>
<name>A0A4S4C2P9_9BACI</name>
<dbReference type="PANTHER" id="PTHR43805">
    <property type="entry name" value="GLYCEROPHOSPHORYL DIESTER PHOSPHODIESTERASE"/>
    <property type="match status" value="1"/>
</dbReference>
<dbReference type="OrthoDB" id="384721at2"/>